<gene>
    <name evidence="3" type="ORF">NP511_22680</name>
</gene>
<evidence type="ECO:0000256" key="1">
    <source>
        <dbReference type="SAM" id="MobiDB-lite"/>
    </source>
</evidence>
<dbReference type="InterPro" id="IPR058431">
    <property type="entry name" value="DUF8118"/>
</dbReference>
<dbReference type="Pfam" id="PF26435">
    <property type="entry name" value="DUF8118"/>
    <property type="match status" value="1"/>
</dbReference>
<keyword evidence="3" id="KW-0614">Plasmid</keyword>
<keyword evidence="4" id="KW-1185">Reference proteome</keyword>
<name>A0AAF0PF76_9EURY</name>
<evidence type="ECO:0000313" key="3">
    <source>
        <dbReference type="EMBL" id="WMT10342.1"/>
    </source>
</evidence>
<accession>A0AAF0PF76</accession>
<dbReference type="GeneID" id="84216808"/>
<feature type="region of interest" description="Disordered" evidence="1">
    <location>
        <begin position="1"/>
        <end position="37"/>
    </location>
</feature>
<protein>
    <recommendedName>
        <fullName evidence="2">DUF8118 domain-containing protein</fullName>
    </recommendedName>
</protein>
<organism evidence="3 4">
    <name type="scientific">Natrinema thermotolerans</name>
    <dbReference type="NCBI Taxonomy" id="121872"/>
    <lineage>
        <taxon>Archaea</taxon>
        <taxon>Methanobacteriati</taxon>
        <taxon>Methanobacteriota</taxon>
        <taxon>Stenosarchaea group</taxon>
        <taxon>Halobacteria</taxon>
        <taxon>Halobacteriales</taxon>
        <taxon>Natrialbaceae</taxon>
        <taxon>Natrinema</taxon>
    </lineage>
</organism>
<geneLocation type="plasmid" evidence="3 4">
    <name>unnamed2</name>
</geneLocation>
<dbReference type="EMBL" id="CP101875">
    <property type="protein sequence ID" value="WMT10342.1"/>
    <property type="molecule type" value="Genomic_DNA"/>
</dbReference>
<dbReference type="RefSeq" id="WP_049967012.1">
    <property type="nucleotide sequence ID" value="NZ_CP101875.1"/>
</dbReference>
<evidence type="ECO:0000259" key="2">
    <source>
        <dbReference type="Pfam" id="PF26435"/>
    </source>
</evidence>
<dbReference type="Proteomes" id="UP001224926">
    <property type="component" value="Plasmid unnamed2"/>
</dbReference>
<proteinExistence type="predicted"/>
<feature type="compositionally biased region" description="Polar residues" evidence="1">
    <location>
        <begin position="1"/>
        <end position="23"/>
    </location>
</feature>
<reference evidence="3 4" key="1">
    <citation type="submission" date="2022-07" db="EMBL/GenBank/DDBJ databases">
        <title>Two temperate virus in Haloterrigena jeotgali A29.</title>
        <authorList>
            <person name="Deng X."/>
        </authorList>
    </citation>
    <scope>NUCLEOTIDE SEQUENCE [LARGE SCALE GENOMIC DNA]</scope>
    <source>
        <strain evidence="3 4">A29</strain>
        <plasmid evidence="3 4">unnamed2</plasmid>
    </source>
</reference>
<sequence length="87" mass="9888">MSIYDSSRQESDGTVSTSESRSNGAEILENDDVDPWKGPFHETDKYGQLTGAKYYRCRDCGREAHEDIDLDHVQHRDGCWFTGGSDR</sequence>
<evidence type="ECO:0000313" key="4">
    <source>
        <dbReference type="Proteomes" id="UP001224926"/>
    </source>
</evidence>
<dbReference type="AlphaFoldDB" id="A0AAF0PF76"/>
<feature type="domain" description="DUF8118" evidence="2">
    <location>
        <begin position="36"/>
        <end position="79"/>
    </location>
</feature>